<dbReference type="RefSeq" id="WP_115280214.1">
    <property type="nucleotide sequence ID" value="NZ_AP022600.1"/>
</dbReference>
<keyword evidence="3" id="KW-0520">NAD</keyword>
<dbReference type="InterPro" id="IPR016163">
    <property type="entry name" value="Ald_DH_C"/>
</dbReference>
<evidence type="ECO:0000256" key="1">
    <source>
        <dbReference type="ARBA" id="ARBA00013048"/>
    </source>
</evidence>
<dbReference type="GO" id="GO:0006210">
    <property type="term" value="P:thymine catabolic process"/>
    <property type="evidence" value="ECO:0007669"/>
    <property type="project" value="TreeGrafter"/>
</dbReference>
<dbReference type="Pfam" id="PF00171">
    <property type="entry name" value="Aldedh"/>
    <property type="match status" value="1"/>
</dbReference>
<keyword evidence="6" id="KW-1185">Reference proteome</keyword>
<evidence type="ECO:0000313" key="5">
    <source>
        <dbReference type="EMBL" id="STZ61225.1"/>
    </source>
</evidence>
<sequence>MTATISKVTTIGHWAGGKSFPGSSQRTAPVTNPATGVVTGEVALADVDDARAVIDAAAAAFPAWRDTSLAKRSQILFAFRELLNARKDEIAAIITSEHGKVLSDAAGEVSRGQEVVEFACGIPHLLKGGMTENASTNVDVASIRQPLGVVGIISPFNFPAMVPMWFFPIAIAAGNTVVLKPSEKDPSAALWIAALWKEAGLPDGVFNVLQGDKVAVDELLTNKTVKSISFVGSTPIAEYVYATGTAHGKRVQALGGAKNHAVILPDADLDLAADAMINAGFGSAGERCMAISAAVAVGPVADELVAKIKERAATLKTGDGTRNSDMGPLVTKAHRDKVASYIDAGEADGATVVVDGRNPQVDGEADGFWLGPTLLDNVTPEMSVYTDEIFGPVLSVVRVDTYDDALELINNNPYGNGTAIFTNDGGAARRFQNEVEVGMIGINVPIPVPTAYYSFGGWKASLFGDTHAHGTEGVHFFTRGKVVTTRWLDPSHGGINLGFPQNA</sequence>
<dbReference type="EC" id="1.2.1.27" evidence="1"/>
<dbReference type="InterPro" id="IPR016162">
    <property type="entry name" value="Ald_DH_N"/>
</dbReference>
<dbReference type="AlphaFoldDB" id="A0A378TN75"/>
<dbReference type="InterPro" id="IPR016160">
    <property type="entry name" value="Ald_DH_CS_CYS"/>
</dbReference>
<dbReference type="OrthoDB" id="6882680at2"/>
<dbReference type="Gene3D" id="3.40.605.10">
    <property type="entry name" value="Aldehyde Dehydrogenase, Chain A, domain 1"/>
    <property type="match status" value="1"/>
</dbReference>
<dbReference type="GO" id="GO:0004491">
    <property type="term" value="F:methylmalonate-semialdehyde dehydrogenase (acylating, NAD) activity"/>
    <property type="evidence" value="ECO:0007669"/>
    <property type="project" value="UniProtKB-EC"/>
</dbReference>
<dbReference type="InterPro" id="IPR015590">
    <property type="entry name" value="Aldehyde_DH_dom"/>
</dbReference>
<reference evidence="5 6" key="1">
    <citation type="submission" date="2018-06" db="EMBL/GenBank/DDBJ databases">
        <authorList>
            <consortium name="Pathogen Informatics"/>
            <person name="Doyle S."/>
        </authorList>
    </citation>
    <scope>NUCLEOTIDE SEQUENCE [LARGE SCALE GENOMIC DNA]</scope>
    <source>
        <strain evidence="5 6">NCTC10821</strain>
    </source>
</reference>
<dbReference type="FunFam" id="3.40.605.10:FF:000003">
    <property type="entry name" value="Methylmalonate-semialdehyde dehydrogenase [acylating]"/>
    <property type="match status" value="1"/>
</dbReference>
<protein>
    <recommendedName>
        <fullName evidence="1">methylmalonate-semialdehyde dehydrogenase (CoA acylating)</fullName>
        <ecNumber evidence="1">1.2.1.27</ecNumber>
    </recommendedName>
</protein>
<dbReference type="Proteomes" id="UP000254978">
    <property type="component" value="Unassembled WGS sequence"/>
</dbReference>
<dbReference type="NCBIfam" id="TIGR01722">
    <property type="entry name" value="MMSDH"/>
    <property type="match status" value="1"/>
</dbReference>
<dbReference type="PROSITE" id="PS00070">
    <property type="entry name" value="ALDEHYDE_DEHYDR_CYS"/>
    <property type="match status" value="1"/>
</dbReference>
<dbReference type="GO" id="GO:0006574">
    <property type="term" value="P:L-valine catabolic process"/>
    <property type="evidence" value="ECO:0007669"/>
    <property type="project" value="TreeGrafter"/>
</dbReference>
<dbReference type="InterPro" id="IPR010061">
    <property type="entry name" value="MeMal-semiAld_DH"/>
</dbReference>
<dbReference type="SUPFAM" id="SSF53720">
    <property type="entry name" value="ALDH-like"/>
    <property type="match status" value="1"/>
</dbReference>
<feature type="domain" description="Aldehyde dehydrogenase" evidence="4">
    <location>
        <begin position="24"/>
        <end position="483"/>
    </location>
</feature>
<dbReference type="PANTHER" id="PTHR43866">
    <property type="entry name" value="MALONATE-SEMIALDEHYDE DEHYDROGENASE"/>
    <property type="match status" value="1"/>
</dbReference>
<dbReference type="Gene3D" id="3.40.309.10">
    <property type="entry name" value="Aldehyde Dehydrogenase, Chain A, domain 2"/>
    <property type="match status" value="1"/>
</dbReference>
<dbReference type="CDD" id="cd07085">
    <property type="entry name" value="ALDH_F6_MMSDH"/>
    <property type="match status" value="1"/>
</dbReference>
<evidence type="ECO:0000256" key="3">
    <source>
        <dbReference type="ARBA" id="ARBA00023027"/>
    </source>
</evidence>
<proteinExistence type="predicted"/>
<dbReference type="EMBL" id="UGQT01000001">
    <property type="protein sequence ID" value="STZ61225.1"/>
    <property type="molecule type" value="Genomic_DNA"/>
</dbReference>
<accession>A0A378TN75</accession>
<keyword evidence="2 5" id="KW-0560">Oxidoreductase</keyword>
<dbReference type="InterPro" id="IPR016161">
    <property type="entry name" value="Ald_DH/histidinol_DH"/>
</dbReference>
<dbReference type="FunFam" id="3.40.309.10:FF:000002">
    <property type="entry name" value="Methylmalonate-semialdehyde dehydrogenase (Acylating)"/>
    <property type="match status" value="1"/>
</dbReference>
<evidence type="ECO:0000259" key="4">
    <source>
        <dbReference type="Pfam" id="PF00171"/>
    </source>
</evidence>
<organism evidence="5 6">
    <name type="scientific">Mycolicibacterium tokaiense</name>
    <dbReference type="NCBI Taxonomy" id="39695"/>
    <lineage>
        <taxon>Bacteria</taxon>
        <taxon>Bacillati</taxon>
        <taxon>Actinomycetota</taxon>
        <taxon>Actinomycetes</taxon>
        <taxon>Mycobacteriales</taxon>
        <taxon>Mycobacteriaceae</taxon>
        <taxon>Mycolicibacterium</taxon>
    </lineage>
</organism>
<dbReference type="PANTHER" id="PTHR43866:SF4">
    <property type="entry name" value="MALONATE-SEMIALDEHYDE DEHYDROGENASE"/>
    <property type="match status" value="1"/>
</dbReference>
<gene>
    <name evidence="5" type="primary">mmsA_2</name>
    <name evidence="5" type="ORF">NCTC10821_04774</name>
</gene>
<name>A0A378TN75_9MYCO</name>
<evidence type="ECO:0000313" key="6">
    <source>
        <dbReference type="Proteomes" id="UP000254978"/>
    </source>
</evidence>
<evidence type="ECO:0000256" key="2">
    <source>
        <dbReference type="ARBA" id="ARBA00023002"/>
    </source>
</evidence>